<proteinExistence type="predicted"/>
<keyword evidence="3" id="KW-0732">Signal</keyword>
<dbReference type="Proteomes" id="UP001162891">
    <property type="component" value="Chromosome"/>
</dbReference>
<feature type="signal peptide" evidence="3">
    <location>
        <begin position="1"/>
        <end position="19"/>
    </location>
</feature>
<evidence type="ECO:0000313" key="5">
    <source>
        <dbReference type="Proteomes" id="UP001162891"/>
    </source>
</evidence>
<keyword evidence="1" id="KW-0880">Kelch repeat</keyword>
<name>A0ABM7WPH4_9BACT</name>
<dbReference type="Gene3D" id="2.60.40.10">
    <property type="entry name" value="Immunoglobulins"/>
    <property type="match status" value="1"/>
</dbReference>
<evidence type="ECO:0000256" key="2">
    <source>
        <dbReference type="ARBA" id="ARBA00022737"/>
    </source>
</evidence>
<protein>
    <recommendedName>
        <fullName evidence="6">IPT/TIG domain-containing protein</fullName>
    </recommendedName>
</protein>
<organism evidence="4 5">
    <name type="scientific">Anaeromyxobacter oryzae</name>
    <dbReference type="NCBI Taxonomy" id="2918170"/>
    <lineage>
        <taxon>Bacteria</taxon>
        <taxon>Pseudomonadati</taxon>
        <taxon>Myxococcota</taxon>
        <taxon>Myxococcia</taxon>
        <taxon>Myxococcales</taxon>
        <taxon>Cystobacterineae</taxon>
        <taxon>Anaeromyxobacteraceae</taxon>
        <taxon>Anaeromyxobacter</taxon>
    </lineage>
</organism>
<dbReference type="PANTHER" id="PTHR24412">
    <property type="entry name" value="KELCH PROTEIN"/>
    <property type="match status" value="1"/>
</dbReference>
<keyword evidence="2" id="KW-0677">Repeat</keyword>
<dbReference type="SUPFAM" id="SSF117281">
    <property type="entry name" value="Kelch motif"/>
    <property type="match status" value="2"/>
</dbReference>
<keyword evidence="5" id="KW-1185">Reference proteome</keyword>
<evidence type="ECO:0000256" key="3">
    <source>
        <dbReference type="SAM" id="SignalP"/>
    </source>
</evidence>
<dbReference type="InterPro" id="IPR014756">
    <property type="entry name" value="Ig_E-set"/>
</dbReference>
<dbReference type="InterPro" id="IPR015915">
    <property type="entry name" value="Kelch-typ_b-propeller"/>
</dbReference>
<sequence>MSRNRIPLLVLLTSTVALQACGGSRKPSGPEVTSLAPATGTSSTVVAISGAGFTGTTASPPTVTFTPSAGGASYPAQVASATATGVDVAVPAVPAALAAAGTAFDVTIENPGGGSTTLPHAFTMAAPTLADVNGGLAGSGSQNSLFIVDGAAFGDLSAQAAGYSVDFRDAGSGAVVASAAVGYAAGDWTNIYVVGTVPASLSTGTTYQVTVTTPSGTSAPRTFEVLGGVPFSPSQIQWSATSSLPVAQQGFSAAVAAIGTTSYVYAIGGNVATAATADGKASNVSTVYVNPIDAATGALAGATWTTATPLPDQRGFAAAVVADAANSLVPGNGNLYVLGGLDGTGAATSTVYFASLASDGTIPAAGAPGTWAETTPLPQALFATSAVLFHGRIYVAGGNDSTGAPVAKVWAAKIQADGTLAAWEPQPDLPAALAYHQLVTSAGYLYALGGDTAAVDPVTNALAATSQSAIYYDQIDIRNGALVSAAWTTNASSLGKAREKFTAVVAGSYVLVSGGLYNGASTGSSEQSYAQLGSQGAIGSFNGATGSHTIAGSASGYDFYNHAAAFFVDGAGAPHVLVLGGADVGAGTVHDGVWYQH</sequence>
<dbReference type="RefSeq" id="WP_248357819.1">
    <property type="nucleotide sequence ID" value="NZ_AP025591.1"/>
</dbReference>
<evidence type="ECO:0000313" key="4">
    <source>
        <dbReference type="EMBL" id="BDG01358.1"/>
    </source>
</evidence>
<dbReference type="Gene3D" id="2.120.10.80">
    <property type="entry name" value="Kelch-type beta propeller"/>
    <property type="match status" value="2"/>
</dbReference>
<dbReference type="SUPFAM" id="SSF81296">
    <property type="entry name" value="E set domains"/>
    <property type="match status" value="1"/>
</dbReference>
<dbReference type="EMBL" id="AP025591">
    <property type="protein sequence ID" value="BDG01358.1"/>
    <property type="molecule type" value="Genomic_DNA"/>
</dbReference>
<feature type="chain" id="PRO_5045351904" description="IPT/TIG domain-containing protein" evidence="3">
    <location>
        <begin position="20"/>
        <end position="597"/>
    </location>
</feature>
<gene>
    <name evidence="4" type="ORF">AMOR_03540</name>
</gene>
<reference evidence="5" key="1">
    <citation type="journal article" date="2022" name="Int. J. Syst. Evol. Microbiol.">
        <title>Anaeromyxobacter oryzae sp. nov., Anaeromyxobacter diazotrophicus sp. nov. and Anaeromyxobacter paludicola sp. nov., isolated from paddy soils.</title>
        <authorList>
            <person name="Itoh H."/>
            <person name="Xu Z."/>
            <person name="Mise K."/>
            <person name="Masuda Y."/>
            <person name="Ushijima N."/>
            <person name="Hayakawa C."/>
            <person name="Shiratori Y."/>
            <person name="Senoo K."/>
        </authorList>
    </citation>
    <scope>NUCLEOTIDE SEQUENCE [LARGE SCALE GENOMIC DNA]</scope>
    <source>
        <strain evidence="5">Red232</strain>
    </source>
</reference>
<evidence type="ECO:0008006" key="6">
    <source>
        <dbReference type="Google" id="ProtNLM"/>
    </source>
</evidence>
<dbReference type="InterPro" id="IPR013783">
    <property type="entry name" value="Ig-like_fold"/>
</dbReference>
<dbReference type="PROSITE" id="PS51257">
    <property type="entry name" value="PROKAR_LIPOPROTEIN"/>
    <property type="match status" value="1"/>
</dbReference>
<accession>A0ABM7WPH4</accession>
<dbReference type="PANTHER" id="PTHR24412:SF489">
    <property type="entry name" value="RING FINGER DOMAIN AND KELCH REPEAT-CONTAINING PROTEIN DDB_G0271372"/>
    <property type="match status" value="1"/>
</dbReference>
<evidence type="ECO:0000256" key="1">
    <source>
        <dbReference type="ARBA" id="ARBA00022441"/>
    </source>
</evidence>